<feature type="domain" description="Secretion system C-terminal sorting" evidence="2">
    <location>
        <begin position="162"/>
        <end position="226"/>
    </location>
</feature>
<dbReference type="KEGG" id="noj:EJ995_12150"/>
<dbReference type="RefSeq" id="WP_126448654.1">
    <property type="nucleotide sequence ID" value="NZ_CP034549.1"/>
</dbReference>
<accession>A0A3S9N0M1</accession>
<dbReference type="OrthoDB" id="1345084at2"/>
<evidence type="ECO:0000313" key="3">
    <source>
        <dbReference type="EMBL" id="AZQ44939.1"/>
    </source>
</evidence>
<gene>
    <name evidence="3" type="ORF">EJ995_12150</name>
</gene>
<proteinExistence type="predicted"/>
<dbReference type="InterPro" id="IPR026444">
    <property type="entry name" value="Secre_tail"/>
</dbReference>
<reference evidence="3 4" key="1">
    <citation type="submission" date="2018-12" db="EMBL/GenBank/DDBJ databases">
        <title>Complete genome of Nonlabens sp. MJ115.</title>
        <authorList>
            <person name="Choi H.S."/>
            <person name="Jung J."/>
        </authorList>
    </citation>
    <scope>NUCLEOTIDE SEQUENCE [LARGE SCALE GENOMIC DNA]</scope>
    <source>
        <strain evidence="3 4">MJ115</strain>
    </source>
</reference>
<dbReference type="Pfam" id="PF18962">
    <property type="entry name" value="Por_Secre_tail"/>
    <property type="match status" value="1"/>
</dbReference>
<evidence type="ECO:0000259" key="2">
    <source>
        <dbReference type="Pfam" id="PF18962"/>
    </source>
</evidence>
<dbReference type="NCBIfam" id="TIGR04183">
    <property type="entry name" value="Por_Secre_tail"/>
    <property type="match status" value="1"/>
</dbReference>
<protein>
    <submittedName>
        <fullName evidence="3">T9SS type A sorting domain-containing protein</fullName>
    </submittedName>
</protein>
<evidence type="ECO:0000313" key="4">
    <source>
        <dbReference type="Proteomes" id="UP000279600"/>
    </source>
</evidence>
<sequence>MRIFTIALLLSSFIGTSQDLTMMQGGALSISENASLFINGFEITPSTNYELSDSNSFTVFNTSIEEPISVGRVFQMESPLSAYQGNVRLYYQNIELNNLDETKLAMIVQDEQATWNMVESNLDETLKIVEFDFQEPTNFQGITAINRQTLTIDESLMSSIRIFPNPTAGIIQVATNRAVKLEVMNLIGQTVLVSQDASIDLSDLATATYLVKITDVSSGANVFKKIVKK</sequence>
<dbReference type="AlphaFoldDB" id="A0A3S9N0M1"/>
<dbReference type="Proteomes" id="UP000279600">
    <property type="component" value="Chromosome"/>
</dbReference>
<dbReference type="EMBL" id="CP034549">
    <property type="protein sequence ID" value="AZQ44939.1"/>
    <property type="molecule type" value="Genomic_DNA"/>
</dbReference>
<keyword evidence="1" id="KW-0732">Signal</keyword>
<keyword evidence="4" id="KW-1185">Reference proteome</keyword>
<name>A0A3S9N0M1_9FLAO</name>
<organism evidence="3 4">
    <name type="scientific">Nonlabens ponticola</name>
    <dbReference type="NCBI Taxonomy" id="2496866"/>
    <lineage>
        <taxon>Bacteria</taxon>
        <taxon>Pseudomonadati</taxon>
        <taxon>Bacteroidota</taxon>
        <taxon>Flavobacteriia</taxon>
        <taxon>Flavobacteriales</taxon>
        <taxon>Flavobacteriaceae</taxon>
        <taxon>Nonlabens</taxon>
    </lineage>
</organism>
<evidence type="ECO:0000256" key="1">
    <source>
        <dbReference type="ARBA" id="ARBA00022729"/>
    </source>
</evidence>